<reference evidence="2" key="1">
    <citation type="submission" date="2023-04" db="EMBL/GenBank/DDBJ databases">
        <title>Phytophthora lilii NBRC 32176.</title>
        <authorList>
            <person name="Ichikawa N."/>
            <person name="Sato H."/>
            <person name="Tonouchi N."/>
        </authorList>
    </citation>
    <scope>NUCLEOTIDE SEQUENCE</scope>
    <source>
        <strain evidence="2">NBRC 32176</strain>
    </source>
</reference>
<keyword evidence="3" id="KW-1185">Reference proteome</keyword>
<protein>
    <submittedName>
        <fullName evidence="2">Unnamed protein product</fullName>
    </submittedName>
</protein>
<dbReference type="Proteomes" id="UP001165083">
    <property type="component" value="Unassembled WGS sequence"/>
</dbReference>
<name>A0A9W6U279_9STRA</name>
<feature type="compositionally biased region" description="Acidic residues" evidence="1">
    <location>
        <begin position="33"/>
        <end position="43"/>
    </location>
</feature>
<feature type="region of interest" description="Disordered" evidence="1">
    <location>
        <begin position="33"/>
        <end position="61"/>
    </location>
</feature>
<proteinExistence type="predicted"/>
<sequence>MLEEIARRTTAELDAEDEHHLRDLWEGLVVETEAAETQDDSDEAVPVPSLTPGNREFAPVPTIDDGLVPVISPERNEVVAPVATRTAEHNDHERSTRRESACDDRR</sequence>
<evidence type="ECO:0000256" key="1">
    <source>
        <dbReference type="SAM" id="MobiDB-lite"/>
    </source>
</evidence>
<organism evidence="2 3">
    <name type="scientific">Phytophthora lilii</name>
    <dbReference type="NCBI Taxonomy" id="2077276"/>
    <lineage>
        <taxon>Eukaryota</taxon>
        <taxon>Sar</taxon>
        <taxon>Stramenopiles</taxon>
        <taxon>Oomycota</taxon>
        <taxon>Peronosporomycetes</taxon>
        <taxon>Peronosporales</taxon>
        <taxon>Peronosporaceae</taxon>
        <taxon>Phytophthora</taxon>
    </lineage>
</organism>
<gene>
    <name evidence="2" type="ORF">Plil01_001002300</name>
</gene>
<comment type="caution">
    <text evidence="2">The sequence shown here is derived from an EMBL/GenBank/DDBJ whole genome shotgun (WGS) entry which is preliminary data.</text>
</comment>
<evidence type="ECO:0000313" key="2">
    <source>
        <dbReference type="EMBL" id="GMF24450.1"/>
    </source>
</evidence>
<feature type="region of interest" description="Disordered" evidence="1">
    <location>
        <begin position="79"/>
        <end position="106"/>
    </location>
</feature>
<dbReference type="AlphaFoldDB" id="A0A9W6U279"/>
<dbReference type="EMBL" id="BSXW01000516">
    <property type="protein sequence ID" value="GMF24450.1"/>
    <property type="molecule type" value="Genomic_DNA"/>
</dbReference>
<feature type="compositionally biased region" description="Basic and acidic residues" evidence="1">
    <location>
        <begin position="86"/>
        <end position="106"/>
    </location>
</feature>
<accession>A0A9W6U279</accession>
<evidence type="ECO:0000313" key="3">
    <source>
        <dbReference type="Proteomes" id="UP001165083"/>
    </source>
</evidence>